<evidence type="ECO:0000256" key="1">
    <source>
        <dbReference type="SAM" id="Phobius"/>
    </source>
</evidence>
<feature type="transmembrane region" description="Helical" evidence="1">
    <location>
        <begin position="151"/>
        <end position="170"/>
    </location>
</feature>
<dbReference type="PROSITE" id="PS51767">
    <property type="entry name" value="PEPTIDASE_A1"/>
    <property type="match status" value="1"/>
</dbReference>
<evidence type="ECO:0000313" key="4">
    <source>
        <dbReference type="Proteomes" id="UP000593564"/>
    </source>
</evidence>
<dbReference type="Proteomes" id="UP000593564">
    <property type="component" value="Unassembled WGS sequence"/>
</dbReference>
<keyword evidence="1" id="KW-0812">Transmembrane</keyword>
<organism evidence="3 4">
    <name type="scientific">Camellia sinensis</name>
    <name type="common">Tea plant</name>
    <name type="synonym">Thea sinensis</name>
    <dbReference type="NCBI Taxonomy" id="4442"/>
    <lineage>
        <taxon>Eukaryota</taxon>
        <taxon>Viridiplantae</taxon>
        <taxon>Streptophyta</taxon>
        <taxon>Embryophyta</taxon>
        <taxon>Tracheophyta</taxon>
        <taxon>Spermatophyta</taxon>
        <taxon>Magnoliopsida</taxon>
        <taxon>eudicotyledons</taxon>
        <taxon>Gunneridae</taxon>
        <taxon>Pentapetalae</taxon>
        <taxon>asterids</taxon>
        <taxon>Ericales</taxon>
        <taxon>Theaceae</taxon>
        <taxon>Camellia</taxon>
    </lineage>
</organism>
<dbReference type="SUPFAM" id="SSF50630">
    <property type="entry name" value="Acid proteases"/>
    <property type="match status" value="1"/>
</dbReference>
<proteinExistence type="predicted"/>
<keyword evidence="1" id="KW-1133">Transmembrane helix</keyword>
<reference evidence="4" key="1">
    <citation type="journal article" date="2020" name="Nat. Commun.">
        <title>Genome assembly of wild tea tree DASZ reveals pedigree and selection history of tea varieties.</title>
        <authorList>
            <person name="Zhang W."/>
            <person name="Zhang Y."/>
            <person name="Qiu H."/>
            <person name="Guo Y."/>
            <person name="Wan H."/>
            <person name="Zhang X."/>
            <person name="Scossa F."/>
            <person name="Alseekh S."/>
            <person name="Zhang Q."/>
            <person name="Wang P."/>
            <person name="Xu L."/>
            <person name="Schmidt M.H."/>
            <person name="Jia X."/>
            <person name="Li D."/>
            <person name="Zhu A."/>
            <person name="Guo F."/>
            <person name="Chen W."/>
            <person name="Ni D."/>
            <person name="Usadel B."/>
            <person name="Fernie A.R."/>
            <person name="Wen W."/>
        </authorList>
    </citation>
    <scope>NUCLEOTIDE SEQUENCE [LARGE SCALE GENOMIC DNA]</scope>
    <source>
        <strain evidence="4">cv. G240</strain>
    </source>
</reference>
<protein>
    <recommendedName>
        <fullName evidence="2">Peptidase A1 domain-containing protein</fullName>
    </recommendedName>
</protein>
<accession>A0A7J7G7M1</accession>
<dbReference type="Gene3D" id="2.40.70.10">
    <property type="entry name" value="Acid Proteases"/>
    <property type="match status" value="1"/>
</dbReference>
<feature type="transmembrane region" description="Helical" evidence="1">
    <location>
        <begin position="70"/>
        <end position="88"/>
    </location>
</feature>
<keyword evidence="1" id="KW-0472">Membrane</keyword>
<dbReference type="InterPro" id="IPR033121">
    <property type="entry name" value="PEPTIDASE_A1"/>
</dbReference>
<dbReference type="InterPro" id="IPR021109">
    <property type="entry name" value="Peptidase_aspartic_dom_sf"/>
</dbReference>
<sequence length="173" mass="20075">MSPVSLCSRDWRDTTCPLEGLWCIGWQNSAMQSRDGKNMTLLGDLVLSNKLVVYDLENQVIGWTEYNCELFFHSFFLHIFIFIPAKFFNHGNNKGRKNNIEKSLSHHMLDMARPTIECRSSSIKLQDELTGSVHLVVYLGYLNIQIQRHSLYTIGFVCSFVDVFICYLYIYSL</sequence>
<dbReference type="AlphaFoldDB" id="A0A7J7G7M1"/>
<keyword evidence="4" id="KW-1185">Reference proteome</keyword>
<dbReference type="EMBL" id="JACBKZ010000012">
    <property type="protein sequence ID" value="KAF5936770.1"/>
    <property type="molecule type" value="Genomic_DNA"/>
</dbReference>
<feature type="domain" description="Peptidase A1" evidence="2">
    <location>
        <begin position="1"/>
        <end position="64"/>
    </location>
</feature>
<comment type="caution">
    <text evidence="3">The sequence shown here is derived from an EMBL/GenBank/DDBJ whole genome shotgun (WGS) entry which is preliminary data.</text>
</comment>
<gene>
    <name evidence="3" type="ORF">HYC85_024276</name>
</gene>
<reference evidence="3 4" key="2">
    <citation type="submission" date="2020-07" db="EMBL/GenBank/DDBJ databases">
        <title>Genome assembly of wild tea tree DASZ reveals pedigree and selection history of tea varieties.</title>
        <authorList>
            <person name="Zhang W."/>
        </authorList>
    </citation>
    <scope>NUCLEOTIDE SEQUENCE [LARGE SCALE GENOMIC DNA]</scope>
    <source>
        <strain evidence="4">cv. G240</strain>
        <tissue evidence="3">Leaf</tissue>
    </source>
</reference>
<name>A0A7J7G7M1_CAMSI</name>
<evidence type="ECO:0000259" key="2">
    <source>
        <dbReference type="PROSITE" id="PS51767"/>
    </source>
</evidence>
<evidence type="ECO:0000313" key="3">
    <source>
        <dbReference type="EMBL" id="KAF5936770.1"/>
    </source>
</evidence>